<dbReference type="AlphaFoldDB" id="A0AAV8XNZ2"/>
<feature type="domain" description="AMP-binding enzyme C-terminal" evidence="3">
    <location>
        <begin position="467"/>
        <end position="541"/>
    </location>
</feature>
<comment type="caution">
    <text evidence="4">The sequence shown here is derived from an EMBL/GenBank/DDBJ whole genome shotgun (WGS) entry which is preliminary data.</text>
</comment>
<feature type="domain" description="AMP-dependent synthetase/ligase" evidence="2">
    <location>
        <begin position="29"/>
        <end position="413"/>
    </location>
</feature>
<dbReference type="InterPro" id="IPR025110">
    <property type="entry name" value="AMP-bd_C"/>
</dbReference>
<dbReference type="Gene3D" id="3.40.50.12780">
    <property type="entry name" value="N-terminal domain of ligase-like"/>
    <property type="match status" value="1"/>
</dbReference>
<evidence type="ECO:0008006" key="6">
    <source>
        <dbReference type="Google" id="ProtNLM"/>
    </source>
</evidence>
<proteinExistence type="inferred from homology"/>
<dbReference type="EMBL" id="JAPWTK010000448">
    <property type="protein sequence ID" value="KAJ8940173.1"/>
    <property type="molecule type" value="Genomic_DNA"/>
</dbReference>
<accession>A0AAV8XNZ2</accession>
<dbReference type="Pfam" id="PF00501">
    <property type="entry name" value="AMP-binding"/>
    <property type="match status" value="1"/>
</dbReference>
<dbReference type="SUPFAM" id="SSF56801">
    <property type="entry name" value="Acetyl-CoA synthetase-like"/>
    <property type="match status" value="1"/>
</dbReference>
<dbReference type="PANTHER" id="PTHR43201">
    <property type="entry name" value="ACYL-COA SYNTHETASE"/>
    <property type="match status" value="1"/>
</dbReference>
<evidence type="ECO:0000313" key="4">
    <source>
        <dbReference type="EMBL" id="KAJ8940173.1"/>
    </source>
</evidence>
<dbReference type="PROSITE" id="PS00455">
    <property type="entry name" value="AMP_BINDING"/>
    <property type="match status" value="1"/>
</dbReference>
<dbReference type="InterPro" id="IPR042099">
    <property type="entry name" value="ANL_N_sf"/>
</dbReference>
<dbReference type="PANTHER" id="PTHR43201:SF8">
    <property type="entry name" value="ACYL-COA SYNTHETASE FAMILY MEMBER 3"/>
    <property type="match status" value="1"/>
</dbReference>
<dbReference type="InterPro" id="IPR020845">
    <property type="entry name" value="AMP-binding_CS"/>
</dbReference>
<evidence type="ECO:0000313" key="5">
    <source>
        <dbReference type="Proteomes" id="UP001162162"/>
    </source>
</evidence>
<evidence type="ECO:0000256" key="1">
    <source>
        <dbReference type="ARBA" id="ARBA00006432"/>
    </source>
</evidence>
<evidence type="ECO:0000259" key="2">
    <source>
        <dbReference type="Pfam" id="PF00501"/>
    </source>
</evidence>
<dbReference type="CDD" id="cd05941">
    <property type="entry name" value="MCS"/>
    <property type="match status" value="1"/>
</dbReference>
<reference evidence="4" key="1">
    <citation type="journal article" date="2023" name="Insect Mol. Biol.">
        <title>Genome sequencing provides insights into the evolution of gene families encoding plant cell wall-degrading enzymes in longhorned beetles.</title>
        <authorList>
            <person name="Shin N.R."/>
            <person name="Okamura Y."/>
            <person name="Kirsch R."/>
            <person name="Pauchet Y."/>
        </authorList>
    </citation>
    <scope>NUCLEOTIDE SEQUENCE</scope>
    <source>
        <strain evidence="4">AMC_N1</strain>
    </source>
</reference>
<dbReference type="InterPro" id="IPR000873">
    <property type="entry name" value="AMP-dep_synth/lig_dom"/>
</dbReference>
<name>A0AAV8XNZ2_9CUCU</name>
<keyword evidence="5" id="KW-1185">Reference proteome</keyword>
<dbReference type="InterPro" id="IPR045851">
    <property type="entry name" value="AMP-bd_C_sf"/>
</dbReference>
<dbReference type="GO" id="GO:0006631">
    <property type="term" value="P:fatty acid metabolic process"/>
    <property type="evidence" value="ECO:0007669"/>
    <property type="project" value="TreeGrafter"/>
</dbReference>
<comment type="similarity">
    <text evidence="1">Belongs to the ATP-dependent AMP-binding enzyme family.</text>
</comment>
<dbReference type="GO" id="GO:0031956">
    <property type="term" value="F:medium-chain fatty acid-CoA ligase activity"/>
    <property type="evidence" value="ECO:0007669"/>
    <property type="project" value="TreeGrafter"/>
</dbReference>
<organism evidence="4 5">
    <name type="scientific">Aromia moschata</name>
    <dbReference type="NCBI Taxonomy" id="1265417"/>
    <lineage>
        <taxon>Eukaryota</taxon>
        <taxon>Metazoa</taxon>
        <taxon>Ecdysozoa</taxon>
        <taxon>Arthropoda</taxon>
        <taxon>Hexapoda</taxon>
        <taxon>Insecta</taxon>
        <taxon>Pterygota</taxon>
        <taxon>Neoptera</taxon>
        <taxon>Endopterygota</taxon>
        <taxon>Coleoptera</taxon>
        <taxon>Polyphaga</taxon>
        <taxon>Cucujiformia</taxon>
        <taxon>Chrysomeloidea</taxon>
        <taxon>Cerambycidae</taxon>
        <taxon>Cerambycinae</taxon>
        <taxon>Callichromatini</taxon>
        <taxon>Aromia</taxon>
    </lineage>
</organism>
<protein>
    <recommendedName>
        <fullName evidence="6">Acyl-CoA synthetase family member 3, mitochondrial</fullName>
    </recommendedName>
</protein>
<dbReference type="Gene3D" id="3.30.300.30">
    <property type="match status" value="1"/>
</dbReference>
<evidence type="ECO:0000259" key="3">
    <source>
        <dbReference type="Pfam" id="PF13193"/>
    </source>
</evidence>
<dbReference type="Pfam" id="PF13193">
    <property type="entry name" value="AMP-binding_C"/>
    <property type="match status" value="1"/>
</dbReference>
<gene>
    <name evidence="4" type="ORF">NQ318_019382</name>
</gene>
<sequence>MYPLLFLGKTHATAIRFKNTAHVPSLFSNVHKFYDKIALYDNAGRYSYGNIIMGATKLSRTISNLLEGRTNERILFLCNNDVNYVITLWAIWMSGQVAVPLSPLHPESILEYYTRDVQSKLLLTISQHKEVMGRVSKITNTKLHIIGDQCDDRDLVKNNRNLEELKDSISLNFRENENALILYTSGTTGHPKGVVLSHTNLSFQTNCLLRAWRWSSSDVILHTLPLHHVHGTVNALFCPLTIGATTVMLPKFSAEDVWSNLLATNKRDGDKNVSVFMAVPTIYSKLIEEYEKKFQDQKDYIKSRLENLRLMVSGSAPLPVPLYERWREISGHRLLERYGMTEIGNYDSDRKPGYVGVPLPGVSVRLSENKDGTYNTLLECKNDNGTIAFDRKTDEAVTGELLVKGDGVFKEYFNRPEATQKEFIEDSWFKTGDLCEFSPDKIKFRMLGRTSVDIIKSGGYKISALQVETKLLAHPDIKECAVVGVSDDVWGEKVAAVIVLKEGSNLSLNDLRKWAKDVMPKYSIPSVAKFVGDIPKNAMGKVNKKELVKSVFK</sequence>
<dbReference type="Proteomes" id="UP001162162">
    <property type="component" value="Unassembled WGS sequence"/>
</dbReference>